<evidence type="ECO:0000313" key="6">
    <source>
        <dbReference type="EMBL" id="SFP09625.1"/>
    </source>
</evidence>
<keyword evidence="7" id="KW-1185">Reference proteome</keyword>
<dbReference type="InterPro" id="IPR011990">
    <property type="entry name" value="TPR-like_helical_dom_sf"/>
</dbReference>
<accession>A0A1I5MJ61</accession>
<keyword evidence="1" id="KW-0677">Repeat</keyword>
<organism evidence="6 7">
    <name type="scientific">Pseudarcicella hirudinis</name>
    <dbReference type="NCBI Taxonomy" id="1079859"/>
    <lineage>
        <taxon>Bacteria</taxon>
        <taxon>Pseudomonadati</taxon>
        <taxon>Bacteroidota</taxon>
        <taxon>Cytophagia</taxon>
        <taxon>Cytophagales</taxon>
        <taxon>Flectobacillaceae</taxon>
        <taxon>Pseudarcicella</taxon>
    </lineage>
</organism>
<dbReference type="InterPro" id="IPR052346">
    <property type="entry name" value="O-mannosyl-transferase_TMTC"/>
</dbReference>
<dbReference type="OrthoDB" id="739506at2"/>
<dbReference type="AlphaFoldDB" id="A0A1I5MJ61"/>
<feature type="coiled-coil region" evidence="4">
    <location>
        <begin position="300"/>
        <end position="327"/>
    </location>
</feature>
<proteinExistence type="predicted"/>
<keyword evidence="4" id="KW-0175">Coiled coil</keyword>
<dbReference type="Pfam" id="PF13431">
    <property type="entry name" value="TPR_17"/>
    <property type="match status" value="1"/>
</dbReference>
<dbReference type="SUPFAM" id="SSF48452">
    <property type="entry name" value="TPR-like"/>
    <property type="match status" value="3"/>
</dbReference>
<keyword evidence="2 3" id="KW-0802">TPR repeat</keyword>
<feature type="signal peptide" evidence="5">
    <location>
        <begin position="1"/>
        <end position="22"/>
    </location>
</feature>
<sequence>MKKLSLSLVVFFAAMGSTYAQADKLLLEAQRKTLLDAKKKADESVMKKDSLKAKTWLTRAEAYIEIASSPDTNTTKLEPLAAIKAYDFLKKAASLDVKDGKEGDVAKTAKKYLKVEYNKEGKPEGEGQKLYSAFMNVGVQKYQAKDFEGALANISMASTVNPKDTTAAMYTGVVGQMAKNEAAAKEGFERFLTAGGKDPGIIYGLAQIYKNEKNDEKAIATIERGIQLNPSNKDLRNEKINMLLAMGKAGDAINDLKALSAKEPSNSQYLLNLAILYDNSASKYDGQISDIKQKLQQNDTESAKKKLQDQKDKISAFDEEIKRLTDKIKKDPKTAASSKKQLADVVKMRDDQKAVLEQMNAEAAKQAASAVNVADLTKQLEELTKKQAEDRGFAAEYYKKSLAINPNDFDANYNMGVFYFNEGVKIKGKVDSMDMKTYQKDGKAIEQSAISTFKESMPYFEKAWEIKKEDDLKGNLRGLYNVLKQLEKSEAYDAKLKALE</sequence>
<gene>
    <name evidence="6" type="ORF">SAMN04515674_101334</name>
</gene>
<reference evidence="6 7" key="1">
    <citation type="submission" date="2016-10" db="EMBL/GenBank/DDBJ databases">
        <authorList>
            <person name="de Groot N.N."/>
        </authorList>
    </citation>
    <scope>NUCLEOTIDE SEQUENCE [LARGE SCALE GENOMIC DNA]</scope>
    <source>
        <strain evidence="7">E92,LMG 26720,CCM 7988</strain>
    </source>
</reference>
<name>A0A1I5MJ61_9BACT</name>
<dbReference type="InterPro" id="IPR019734">
    <property type="entry name" value="TPR_rpt"/>
</dbReference>
<evidence type="ECO:0000256" key="3">
    <source>
        <dbReference type="PROSITE-ProRule" id="PRU00339"/>
    </source>
</evidence>
<dbReference type="PANTHER" id="PTHR44227">
    <property type="match status" value="1"/>
</dbReference>
<keyword evidence="5" id="KW-0732">Signal</keyword>
<feature type="chain" id="PRO_5011476454" evidence="5">
    <location>
        <begin position="23"/>
        <end position="500"/>
    </location>
</feature>
<dbReference type="EMBL" id="FOXH01000001">
    <property type="protein sequence ID" value="SFP09625.1"/>
    <property type="molecule type" value="Genomic_DNA"/>
</dbReference>
<evidence type="ECO:0000313" key="7">
    <source>
        <dbReference type="Proteomes" id="UP000199306"/>
    </source>
</evidence>
<dbReference type="Proteomes" id="UP000199306">
    <property type="component" value="Unassembled WGS sequence"/>
</dbReference>
<evidence type="ECO:0000256" key="4">
    <source>
        <dbReference type="SAM" id="Coils"/>
    </source>
</evidence>
<dbReference type="PROSITE" id="PS50005">
    <property type="entry name" value="TPR"/>
    <property type="match status" value="1"/>
</dbReference>
<dbReference type="Gene3D" id="1.25.40.10">
    <property type="entry name" value="Tetratricopeptide repeat domain"/>
    <property type="match status" value="2"/>
</dbReference>
<dbReference type="PANTHER" id="PTHR44227:SF3">
    <property type="entry name" value="PROTEIN O-MANNOSYL-TRANSFERASE TMTC4"/>
    <property type="match status" value="1"/>
</dbReference>
<evidence type="ECO:0000256" key="2">
    <source>
        <dbReference type="ARBA" id="ARBA00022803"/>
    </source>
</evidence>
<dbReference type="Pfam" id="PF13181">
    <property type="entry name" value="TPR_8"/>
    <property type="match status" value="1"/>
</dbReference>
<dbReference type="SMART" id="SM00028">
    <property type="entry name" value="TPR"/>
    <property type="match status" value="2"/>
</dbReference>
<evidence type="ECO:0000256" key="1">
    <source>
        <dbReference type="ARBA" id="ARBA00022737"/>
    </source>
</evidence>
<dbReference type="RefSeq" id="WP_092011092.1">
    <property type="nucleotide sequence ID" value="NZ_FOXH01000001.1"/>
</dbReference>
<protein>
    <submittedName>
        <fullName evidence="6">Uncharacterized protein</fullName>
    </submittedName>
</protein>
<dbReference type="STRING" id="1079859.SAMN04515674_101334"/>
<evidence type="ECO:0000256" key="5">
    <source>
        <dbReference type="SAM" id="SignalP"/>
    </source>
</evidence>
<feature type="repeat" description="TPR" evidence="3">
    <location>
        <begin position="199"/>
        <end position="232"/>
    </location>
</feature>